<accession>A0A915Z0C8</accession>
<evidence type="ECO:0000313" key="2">
    <source>
        <dbReference type="Proteomes" id="UP000684084"/>
    </source>
</evidence>
<protein>
    <submittedName>
        <fullName evidence="1">Uncharacterized protein</fullName>
    </submittedName>
</protein>
<sequence>MSYMPYYNYRVEDDEIYMRKDFFIEENEEIDMLSDREYFYAEENEQSDGEDFFIEEKEEIGMQFKKAEEYREANPISTENYQITTHPQAIYTSRLLNSYTKDLPKCDDDDISQCLDQVI</sequence>
<comment type="caution">
    <text evidence="1">The sequence shown here is derived from an EMBL/GenBank/DDBJ whole genome shotgun (WGS) entry which is preliminary data.</text>
</comment>
<dbReference type="EMBL" id="CAGKOT010000011">
    <property type="protein sequence ID" value="CAB5357361.1"/>
    <property type="molecule type" value="Genomic_DNA"/>
</dbReference>
<reference evidence="1" key="1">
    <citation type="submission" date="2020-05" db="EMBL/GenBank/DDBJ databases">
        <authorList>
            <person name="Rincon C."/>
            <person name="Sanders R I."/>
            <person name="Robbins C."/>
            <person name="Chaturvedi A."/>
        </authorList>
    </citation>
    <scope>NUCLEOTIDE SEQUENCE</scope>
    <source>
        <strain evidence="1">CHB12</strain>
    </source>
</reference>
<dbReference type="AlphaFoldDB" id="A0A915Z0C8"/>
<dbReference type="OrthoDB" id="2387781at2759"/>
<dbReference type="Proteomes" id="UP000684084">
    <property type="component" value="Unassembled WGS sequence"/>
</dbReference>
<evidence type="ECO:0000313" key="1">
    <source>
        <dbReference type="EMBL" id="CAB5357361.1"/>
    </source>
</evidence>
<organism evidence="1 2">
    <name type="scientific">Rhizophagus irregularis</name>
    <dbReference type="NCBI Taxonomy" id="588596"/>
    <lineage>
        <taxon>Eukaryota</taxon>
        <taxon>Fungi</taxon>
        <taxon>Fungi incertae sedis</taxon>
        <taxon>Mucoromycota</taxon>
        <taxon>Glomeromycotina</taxon>
        <taxon>Glomeromycetes</taxon>
        <taxon>Glomerales</taxon>
        <taxon>Glomeraceae</taxon>
        <taxon>Rhizophagus</taxon>
    </lineage>
</organism>
<proteinExistence type="predicted"/>
<gene>
    <name evidence="1" type="ORF">CHRIB12_LOCUS6778</name>
</gene>
<name>A0A915Z0C8_9GLOM</name>